<protein>
    <submittedName>
        <fullName evidence="1">Uncharacterized protein</fullName>
    </submittedName>
</protein>
<dbReference type="AlphaFoldDB" id="A0A382JGP6"/>
<reference evidence="1" key="1">
    <citation type="submission" date="2018-05" db="EMBL/GenBank/DDBJ databases">
        <authorList>
            <person name="Lanie J.A."/>
            <person name="Ng W.-L."/>
            <person name="Kazmierczak K.M."/>
            <person name="Andrzejewski T.M."/>
            <person name="Davidsen T.M."/>
            <person name="Wayne K.J."/>
            <person name="Tettelin H."/>
            <person name="Glass J.I."/>
            <person name="Rusch D."/>
            <person name="Podicherti R."/>
            <person name="Tsui H.-C.T."/>
            <person name="Winkler M.E."/>
        </authorList>
    </citation>
    <scope>NUCLEOTIDE SEQUENCE</scope>
</reference>
<accession>A0A382JGP6</accession>
<organism evidence="1">
    <name type="scientific">marine metagenome</name>
    <dbReference type="NCBI Taxonomy" id="408172"/>
    <lineage>
        <taxon>unclassified sequences</taxon>
        <taxon>metagenomes</taxon>
        <taxon>ecological metagenomes</taxon>
    </lineage>
</organism>
<dbReference type="EMBL" id="UINC01074374">
    <property type="protein sequence ID" value="SVC11494.1"/>
    <property type="molecule type" value="Genomic_DNA"/>
</dbReference>
<name>A0A382JGP6_9ZZZZ</name>
<proteinExistence type="predicted"/>
<sequence length="54" mass="5927">MKVFVPFDESVLDCLELDRGLGLVPYQVGYRSVGPCDLRTGDEPEAGWLEVVVG</sequence>
<gene>
    <name evidence="1" type="ORF">METZ01_LOCUS264348</name>
</gene>
<evidence type="ECO:0000313" key="1">
    <source>
        <dbReference type="EMBL" id="SVC11494.1"/>
    </source>
</evidence>